<sequence length="202" mass="22559">MLELVAVRLLGWHWRNVCGTRECRRPSRTCVVRLPTRPAVALRPRPRRRTQPRLLATCRQLALSPLPEGRARRPSSMHSRRQRASALRQNAVSWAGSLHQHRDHSRAARHVDGPHPPVRPTSRRLPDIACPPQAKRRLCVPATGLPFSTLHSTACVGILAFTAPRRDTTYPPITTGRTGPRATPAPLSTHHTPPHTPPQHPV</sequence>
<organism evidence="2 3">
    <name type="scientific">Melanomma pulvis-pyrius CBS 109.77</name>
    <dbReference type="NCBI Taxonomy" id="1314802"/>
    <lineage>
        <taxon>Eukaryota</taxon>
        <taxon>Fungi</taxon>
        <taxon>Dikarya</taxon>
        <taxon>Ascomycota</taxon>
        <taxon>Pezizomycotina</taxon>
        <taxon>Dothideomycetes</taxon>
        <taxon>Pleosporomycetidae</taxon>
        <taxon>Pleosporales</taxon>
        <taxon>Melanommataceae</taxon>
        <taxon>Melanomma</taxon>
    </lineage>
</organism>
<keyword evidence="3" id="KW-1185">Reference proteome</keyword>
<accession>A0A6A6XJA8</accession>
<feature type="compositionally biased region" description="Basic residues" evidence="1">
    <location>
        <begin position="72"/>
        <end position="83"/>
    </location>
</feature>
<dbReference type="Proteomes" id="UP000799757">
    <property type="component" value="Unassembled WGS sequence"/>
</dbReference>
<dbReference type="EMBL" id="MU001842">
    <property type="protein sequence ID" value="KAF2796005.1"/>
    <property type="molecule type" value="Genomic_DNA"/>
</dbReference>
<feature type="region of interest" description="Disordered" evidence="1">
    <location>
        <begin position="66"/>
        <end position="128"/>
    </location>
</feature>
<reference evidence="2" key="1">
    <citation type="journal article" date="2020" name="Stud. Mycol.">
        <title>101 Dothideomycetes genomes: a test case for predicting lifestyles and emergence of pathogens.</title>
        <authorList>
            <person name="Haridas S."/>
            <person name="Albert R."/>
            <person name="Binder M."/>
            <person name="Bloem J."/>
            <person name="Labutti K."/>
            <person name="Salamov A."/>
            <person name="Andreopoulos B."/>
            <person name="Baker S."/>
            <person name="Barry K."/>
            <person name="Bills G."/>
            <person name="Bluhm B."/>
            <person name="Cannon C."/>
            <person name="Castanera R."/>
            <person name="Culley D."/>
            <person name="Daum C."/>
            <person name="Ezra D."/>
            <person name="Gonzalez J."/>
            <person name="Henrissat B."/>
            <person name="Kuo A."/>
            <person name="Liang C."/>
            <person name="Lipzen A."/>
            <person name="Lutzoni F."/>
            <person name="Magnuson J."/>
            <person name="Mondo S."/>
            <person name="Nolan M."/>
            <person name="Ohm R."/>
            <person name="Pangilinan J."/>
            <person name="Park H.-J."/>
            <person name="Ramirez L."/>
            <person name="Alfaro M."/>
            <person name="Sun H."/>
            <person name="Tritt A."/>
            <person name="Yoshinaga Y."/>
            <person name="Zwiers L.-H."/>
            <person name="Turgeon B."/>
            <person name="Goodwin S."/>
            <person name="Spatafora J."/>
            <person name="Crous P."/>
            <person name="Grigoriev I."/>
        </authorList>
    </citation>
    <scope>NUCLEOTIDE SEQUENCE</scope>
    <source>
        <strain evidence="2">CBS 109.77</strain>
    </source>
</reference>
<gene>
    <name evidence="2" type="ORF">K505DRAFT_5302</name>
</gene>
<feature type="region of interest" description="Disordered" evidence="1">
    <location>
        <begin position="166"/>
        <end position="202"/>
    </location>
</feature>
<evidence type="ECO:0000313" key="3">
    <source>
        <dbReference type="Proteomes" id="UP000799757"/>
    </source>
</evidence>
<proteinExistence type="predicted"/>
<evidence type="ECO:0000313" key="2">
    <source>
        <dbReference type="EMBL" id="KAF2796005.1"/>
    </source>
</evidence>
<dbReference type="AlphaFoldDB" id="A0A6A6XJA8"/>
<protein>
    <submittedName>
        <fullName evidence="2">Uncharacterized protein</fullName>
    </submittedName>
</protein>
<name>A0A6A6XJA8_9PLEO</name>
<evidence type="ECO:0000256" key="1">
    <source>
        <dbReference type="SAM" id="MobiDB-lite"/>
    </source>
</evidence>